<dbReference type="Pfam" id="PF03221">
    <property type="entry name" value="HTH_Tnp_Tc5"/>
    <property type="match status" value="1"/>
</dbReference>
<dbReference type="GO" id="GO:0003677">
    <property type="term" value="F:DNA binding"/>
    <property type="evidence" value="ECO:0007669"/>
    <property type="project" value="UniProtKB-KW"/>
</dbReference>
<dbReference type="PROSITE" id="PS51253">
    <property type="entry name" value="HTH_CENPB"/>
    <property type="match status" value="1"/>
</dbReference>
<organism evidence="3 4">
    <name type="scientific">Golovinomyces cichoracearum</name>
    <dbReference type="NCBI Taxonomy" id="62708"/>
    <lineage>
        <taxon>Eukaryota</taxon>
        <taxon>Fungi</taxon>
        <taxon>Dikarya</taxon>
        <taxon>Ascomycota</taxon>
        <taxon>Pezizomycotina</taxon>
        <taxon>Leotiomycetes</taxon>
        <taxon>Erysiphales</taxon>
        <taxon>Erysiphaceae</taxon>
        <taxon>Golovinomyces</taxon>
    </lineage>
</organism>
<dbReference type="InterPro" id="IPR006600">
    <property type="entry name" value="HTH_CenpB_DNA-bd_dom"/>
</dbReference>
<proteinExistence type="predicted"/>
<comment type="caution">
    <text evidence="3">The sequence shown here is derived from an EMBL/GenBank/DDBJ whole genome shotgun (WGS) entry which is preliminary data.</text>
</comment>
<dbReference type="AlphaFoldDB" id="A0A420IU19"/>
<gene>
    <name evidence="3" type="ORF">GcM1_214010</name>
</gene>
<keyword evidence="1" id="KW-0238">DNA-binding</keyword>
<dbReference type="Gene3D" id="1.10.10.60">
    <property type="entry name" value="Homeodomain-like"/>
    <property type="match status" value="1"/>
</dbReference>
<feature type="domain" description="HTH CENPB-type" evidence="2">
    <location>
        <begin position="1"/>
        <end position="61"/>
    </location>
</feature>
<dbReference type="Proteomes" id="UP000285326">
    <property type="component" value="Unassembled WGS sequence"/>
</dbReference>
<sequence length="89" mass="10453">MEEALNKWLLTRQEMIKMSGDLLKLKGGYFLKELYPDAGPFEFSNGWLDRFKARYSIKSFHRFGESGYIDTALIEEVLPQLRAVLNKYE</sequence>
<protein>
    <recommendedName>
        <fullName evidence="2">HTH CENPB-type domain-containing protein</fullName>
    </recommendedName>
</protein>
<dbReference type="SMART" id="SM00674">
    <property type="entry name" value="CENPB"/>
    <property type="match status" value="1"/>
</dbReference>
<name>A0A420IU19_9PEZI</name>
<dbReference type="EMBL" id="MCBS01021485">
    <property type="protein sequence ID" value="RKF78028.1"/>
    <property type="molecule type" value="Genomic_DNA"/>
</dbReference>
<evidence type="ECO:0000313" key="4">
    <source>
        <dbReference type="Proteomes" id="UP000285326"/>
    </source>
</evidence>
<evidence type="ECO:0000313" key="3">
    <source>
        <dbReference type="EMBL" id="RKF78028.1"/>
    </source>
</evidence>
<evidence type="ECO:0000259" key="2">
    <source>
        <dbReference type="PROSITE" id="PS51253"/>
    </source>
</evidence>
<evidence type="ECO:0000256" key="1">
    <source>
        <dbReference type="ARBA" id="ARBA00023125"/>
    </source>
</evidence>
<reference evidence="3 4" key="1">
    <citation type="journal article" date="2018" name="BMC Genomics">
        <title>Comparative genome analyses reveal sequence features reflecting distinct modes of host-adaptation between dicot and monocot powdery mildew.</title>
        <authorList>
            <person name="Wu Y."/>
            <person name="Ma X."/>
            <person name="Pan Z."/>
            <person name="Kale S.D."/>
            <person name="Song Y."/>
            <person name="King H."/>
            <person name="Zhang Q."/>
            <person name="Presley C."/>
            <person name="Deng X."/>
            <person name="Wei C.I."/>
            <person name="Xiao S."/>
        </authorList>
    </citation>
    <scope>NUCLEOTIDE SEQUENCE [LARGE SCALE GENOMIC DNA]</scope>
    <source>
        <strain evidence="3">UMSG1</strain>
    </source>
</reference>
<dbReference type="InterPro" id="IPR009057">
    <property type="entry name" value="Homeodomain-like_sf"/>
</dbReference>
<dbReference type="SUPFAM" id="SSF46689">
    <property type="entry name" value="Homeodomain-like"/>
    <property type="match status" value="1"/>
</dbReference>
<accession>A0A420IU19</accession>